<dbReference type="Pfam" id="PF09339">
    <property type="entry name" value="HTH_IclR"/>
    <property type="match status" value="1"/>
</dbReference>
<evidence type="ECO:0000313" key="11">
    <source>
        <dbReference type="Proteomes" id="UP000323594"/>
    </source>
</evidence>
<dbReference type="Proteomes" id="UP000042527">
    <property type="component" value="Unassembled WGS sequence"/>
</dbReference>
<reference evidence="7 11" key="3">
    <citation type="submission" date="2019-08" db="EMBL/GenBank/DDBJ databases">
        <authorList>
            <person name="Kuhnert P."/>
        </authorList>
    </citation>
    <scope>NUCLEOTIDE SEQUENCE [LARGE SCALE GENOMIC DNA]</scope>
    <source>
        <strain evidence="7 11">B36.5</strain>
    </source>
</reference>
<dbReference type="GeneID" id="57751867"/>
<accession>A0A0B7GR57</accession>
<reference evidence="6" key="2">
    <citation type="submission" date="2015-01" db="EMBL/GenBank/DDBJ databases">
        <authorList>
            <person name="Xiang T."/>
            <person name="Song Y."/>
            <person name="Huang L."/>
            <person name="Wang B."/>
            <person name="Wu P."/>
        </authorList>
    </citation>
    <scope>NUCLEOTIDE SEQUENCE [LARGE SCALE GENOMIC DNA]</scope>
    <source>
        <strain evidence="6">V1</strain>
    </source>
</reference>
<dbReference type="InterPro" id="IPR036390">
    <property type="entry name" value="WH_DNA-bd_sf"/>
</dbReference>
<evidence type="ECO:0000313" key="8">
    <source>
        <dbReference type="EMBL" id="QEJ96807.1"/>
    </source>
</evidence>
<dbReference type="SUPFAM" id="SSF46785">
    <property type="entry name" value="Winged helix' DNA-binding domain"/>
    <property type="match status" value="1"/>
</dbReference>
<feature type="domain" description="HTH iclR-type" evidence="4">
    <location>
        <begin position="6"/>
        <end position="67"/>
    </location>
</feature>
<dbReference type="InterPro" id="IPR029016">
    <property type="entry name" value="GAF-like_dom_sf"/>
</dbReference>
<name>A0A0B7GR57_TREPH</name>
<dbReference type="EMBL" id="CP042817">
    <property type="protein sequence ID" value="QEJ96896.1"/>
    <property type="molecule type" value="Genomic_DNA"/>
</dbReference>
<gene>
    <name evidence="7" type="ORF">FUT82_01070</name>
    <name evidence="8" type="ORF">FUT82_01610</name>
    <name evidence="9" type="ORF">FUT82_02125</name>
    <name evidence="6" type="ORF">TPHV1_140022</name>
</gene>
<dbReference type="AlphaFoldDB" id="A0A0B7GR57"/>
<dbReference type="RefSeq" id="WP_024751837.1">
    <property type="nucleotide sequence ID" value="NZ_CDNC01000006.1"/>
</dbReference>
<evidence type="ECO:0000256" key="2">
    <source>
        <dbReference type="ARBA" id="ARBA00023125"/>
    </source>
</evidence>
<evidence type="ECO:0000313" key="9">
    <source>
        <dbReference type="EMBL" id="QEJ96896.1"/>
    </source>
</evidence>
<reference evidence="10" key="1">
    <citation type="submission" date="2015-01" db="EMBL/GenBank/DDBJ databases">
        <authorList>
            <person name="Manzoor Shahid"/>
            <person name="Zubair Saima"/>
        </authorList>
    </citation>
    <scope>NUCLEOTIDE SEQUENCE [LARGE SCALE GENOMIC DNA]</scope>
    <source>
        <strain evidence="10">V1</strain>
    </source>
</reference>
<dbReference type="Pfam" id="PF01614">
    <property type="entry name" value="IclR_C"/>
    <property type="match status" value="1"/>
</dbReference>
<evidence type="ECO:0000256" key="1">
    <source>
        <dbReference type="ARBA" id="ARBA00023015"/>
    </source>
</evidence>
<protein>
    <submittedName>
        <fullName evidence="7">IclR family transcriptional regulator</fullName>
    </submittedName>
    <submittedName>
        <fullName evidence="6">IclR helix-turn-helix domain protein</fullName>
    </submittedName>
</protein>
<organism evidence="6 10">
    <name type="scientific">Treponema phagedenis</name>
    <dbReference type="NCBI Taxonomy" id="162"/>
    <lineage>
        <taxon>Bacteria</taxon>
        <taxon>Pseudomonadati</taxon>
        <taxon>Spirochaetota</taxon>
        <taxon>Spirochaetia</taxon>
        <taxon>Spirochaetales</taxon>
        <taxon>Treponemataceae</taxon>
        <taxon>Treponema</taxon>
    </lineage>
</organism>
<evidence type="ECO:0000259" key="4">
    <source>
        <dbReference type="PROSITE" id="PS51077"/>
    </source>
</evidence>
<dbReference type="InterPro" id="IPR036388">
    <property type="entry name" value="WH-like_DNA-bd_sf"/>
</dbReference>
<dbReference type="EMBL" id="CP042817">
    <property type="protein sequence ID" value="QEJ96807.1"/>
    <property type="molecule type" value="Genomic_DNA"/>
</dbReference>
<keyword evidence="3" id="KW-0804">Transcription</keyword>
<dbReference type="PROSITE" id="PS51077">
    <property type="entry name" value="HTH_ICLR"/>
    <property type="match status" value="1"/>
</dbReference>
<dbReference type="GO" id="GO:0045892">
    <property type="term" value="P:negative regulation of DNA-templated transcription"/>
    <property type="evidence" value="ECO:0007669"/>
    <property type="project" value="TreeGrafter"/>
</dbReference>
<dbReference type="FunFam" id="1.10.10.10:FF:000056">
    <property type="entry name" value="IclR family transcriptional regulator"/>
    <property type="match status" value="1"/>
</dbReference>
<dbReference type="EMBL" id="CP042817">
    <property type="protein sequence ID" value="QEJ96736.1"/>
    <property type="molecule type" value="Genomic_DNA"/>
</dbReference>
<dbReference type="PANTHER" id="PTHR30136">
    <property type="entry name" value="HELIX-TURN-HELIX TRANSCRIPTIONAL REGULATOR, ICLR FAMILY"/>
    <property type="match status" value="1"/>
</dbReference>
<dbReference type="Gene3D" id="3.30.450.40">
    <property type="match status" value="1"/>
</dbReference>
<evidence type="ECO:0000313" key="7">
    <source>
        <dbReference type="EMBL" id="QEJ96736.1"/>
    </source>
</evidence>
<dbReference type="Gene3D" id="1.10.10.10">
    <property type="entry name" value="Winged helix-like DNA-binding domain superfamily/Winged helix DNA-binding domain"/>
    <property type="match status" value="1"/>
</dbReference>
<dbReference type="SUPFAM" id="SSF55781">
    <property type="entry name" value="GAF domain-like"/>
    <property type="match status" value="1"/>
</dbReference>
<keyword evidence="2" id="KW-0238">DNA-binding</keyword>
<feature type="domain" description="IclR-ED" evidence="5">
    <location>
        <begin position="68"/>
        <end position="251"/>
    </location>
</feature>
<evidence type="ECO:0000256" key="3">
    <source>
        <dbReference type="ARBA" id="ARBA00023163"/>
    </source>
</evidence>
<sequence>MVEEKIQSIERVFKILEAFKHFSDGAGLTELSEYVDLHKSTVHRFLSTLIVLGYVKKDENNKYNLTLKLYTLARHKTTDLDLITICHKHLKEFSKTINEVIHLVMQDDIYAVYIDKIDSTNAITLQSKVGRRALLVSTSVGKAMLSNCSYDEIREIWDRSSQVKTTENRITDFNVFCKELEKIRQTRIAVDNEENELGVYCVGTAIYGATGEVKGAISITGPTFRMKEKINDELYAKLLHTADIISKELGYAIDS</sequence>
<keyword evidence="10" id="KW-1185">Reference proteome</keyword>
<dbReference type="GO" id="GO:0003700">
    <property type="term" value="F:DNA-binding transcription factor activity"/>
    <property type="evidence" value="ECO:0007669"/>
    <property type="project" value="TreeGrafter"/>
</dbReference>
<dbReference type="PROSITE" id="PS51078">
    <property type="entry name" value="ICLR_ED"/>
    <property type="match status" value="1"/>
</dbReference>
<dbReference type="EMBL" id="CDNC01000006">
    <property type="protein sequence ID" value="CEM61074.1"/>
    <property type="molecule type" value="Genomic_DNA"/>
</dbReference>
<evidence type="ECO:0000313" key="6">
    <source>
        <dbReference type="EMBL" id="CEM61074.1"/>
    </source>
</evidence>
<evidence type="ECO:0000259" key="5">
    <source>
        <dbReference type="PROSITE" id="PS51078"/>
    </source>
</evidence>
<dbReference type="Proteomes" id="UP000323594">
    <property type="component" value="Chromosome"/>
</dbReference>
<dbReference type="PANTHER" id="PTHR30136:SF35">
    <property type="entry name" value="HTH-TYPE TRANSCRIPTIONAL REGULATOR RV1719"/>
    <property type="match status" value="1"/>
</dbReference>
<dbReference type="InterPro" id="IPR005471">
    <property type="entry name" value="Tscrpt_reg_IclR_N"/>
</dbReference>
<proteinExistence type="predicted"/>
<dbReference type="GO" id="GO:0003677">
    <property type="term" value="F:DNA binding"/>
    <property type="evidence" value="ECO:0007669"/>
    <property type="project" value="UniProtKB-KW"/>
</dbReference>
<dbReference type="InterPro" id="IPR050707">
    <property type="entry name" value="HTH_MetabolicPath_Reg"/>
</dbReference>
<evidence type="ECO:0000313" key="10">
    <source>
        <dbReference type="Proteomes" id="UP000042527"/>
    </source>
</evidence>
<dbReference type="SMART" id="SM00346">
    <property type="entry name" value="HTH_ICLR"/>
    <property type="match status" value="1"/>
</dbReference>
<dbReference type="OrthoDB" id="9791752at2"/>
<dbReference type="InterPro" id="IPR014757">
    <property type="entry name" value="Tscrpt_reg_IclR_C"/>
</dbReference>
<keyword evidence="1" id="KW-0805">Transcription regulation</keyword>